<name>A0A317PJQ1_9HYPH</name>
<dbReference type="EMBL" id="QGTR01000004">
    <property type="protein sequence ID" value="PWV98789.1"/>
    <property type="molecule type" value="Genomic_DNA"/>
</dbReference>
<comment type="caution">
    <text evidence="3">The sequence shown here is derived from an EMBL/GenBank/DDBJ whole genome shotgun (WGS) entry which is preliminary data.</text>
</comment>
<evidence type="ECO:0000256" key="1">
    <source>
        <dbReference type="SAM" id="Phobius"/>
    </source>
</evidence>
<keyword evidence="1" id="KW-1133">Transmembrane helix</keyword>
<organism evidence="3 4">
    <name type="scientific">Hoeflea marina</name>
    <dbReference type="NCBI Taxonomy" id="274592"/>
    <lineage>
        <taxon>Bacteria</taxon>
        <taxon>Pseudomonadati</taxon>
        <taxon>Pseudomonadota</taxon>
        <taxon>Alphaproteobacteria</taxon>
        <taxon>Hyphomicrobiales</taxon>
        <taxon>Rhizobiaceae</taxon>
        <taxon>Hoeflea</taxon>
    </lineage>
</organism>
<keyword evidence="1" id="KW-0812">Transmembrane</keyword>
<proteinExistence type="predicted"/>
<dbReference type="RefSeq" id="WP_110032969.1">
    <property type="nucleotide sequence ID" value="NZ_QGTR01000004.1"/>
</dbReference>
<keyword evidence="4" id="KW-1185">Reference proteome</keyword>
<accession>A0A317PJQ1</accession>
<reference evidence="3 4" key="1">
    <citation type="submission" date="2018-05" db="EMBL/GenBank/DDBJ databases">
        <title>Genomic Encyclopedia of Type Strains, Phase IV (KMG-IV): sequencing the most valuable type-strain genomes for metagenomic binning, comparative biology and taxonomic classification.</title>
        <authorList>
            <person name="Goeker M."/>
        </authorList>
    </citation>
    <scope>NUCLEOTIDE SEQUENCE [LARGE SCALE GENOMIC DNA]</scope>
    <source>
        <strain evidence="3 4">DSM 16791</strain>
    </source>
</reference>
<feature type="transmembrane region" description="Helical" evidence="1">
    <location>
        <begin position="36"/>
        <end position="58"/>
    </location>
</feature>
<dbReference type="OrthoDB" id="7360463at2"/>
<feature type="domain" description="DUF2062" evidence="2">
    <location>
        <begin position="27"/>
        <end position="174"/>
    </location>
</feature>
<feature type="transmembrane region" description="Helical" evidence="1">
    <location>
        <begin position="143"/>
        <end position="166"/>
    </location>
</feature>
<gene>
    <name evidence="3" type="ORF">DFR52_10478</name>
</gene>
<protein>
    <recommendedName>
        <fullName evidence="2">DUF2062 domain-containing protein</fullName>
    </recommendedName>
</protein>
<dbReference type="PANTHER" id="PTHR40547:SF1">
    <property type="entry name" value="SLL0298 PROTEIN"/>
    <property type="match status" value="1"/>
</dbReference>
<feature type="transmembrane region" description="Helical" evidence="1">
    <location>
        <begin position="64"/>
        <end position="86"/>
    </location>
</feature>
<dbReference type="InterPro" id="IPR018639">
    <property type="entry name" value="DUF2062"/>
</dbReference>
<sequence length="194" mass="21659">MLFRRRRPQGFWSRLRTALWPRRSFSRSIQYFVKRVLRLTASPHGIAAGVAAGVFASWTPLLGFHFILAFAIAYLIAGNMVAAALGTAVGNPLTFPFIWALTMKVGNFIIGIEQGTRHSHVNLEALLRHLDMSQLWEPVLKPMLIGAMPLGIVSAVVFYIATYWSVSVFQNRRRLRLAAKAKQRVSNLAGGHMA</sequence>
<dbReference type="Proteomes" id="UP000246352">
    <property type="component" value="Unassembled WGS sequence"/>
</dbReference>
<evidence type="ECO:0000313" key="3">
    <source>
        <dbReference type="EMBL" id="PWV98789.1"/>
    </source>
</evidence>
<feature type="transmembrane region" description="Helical" evidence="1">
    <location>
        <begin position="93"/>
        <end position="112"/>
    </location>
</feature>
<dbReference type="AlphaFoldDB" id="A0A317PJQ1"/>
<keyword evidence="1" id="KW-0472">Membrane</keyword>
<evidence type="ECO:0000313" key="4">
    <source>
        <dbReference type="Proteomes" id="UP000246352"/>
    </source>
</evidence>
<evidence type="ECO:0000259" key="2">
    <source>
        <dbReference type="Pfam" id="PF09835"/>
    </source>
</evidence>
<dbReference type="Pfam" id="PF09835">
    <property type="entry name" value="DUF2062"/>
    <property type="match status" value="1"/>
</dbReference>
<dbReference type="PANTHER" id="PTHR40547">
    <property type="entry name" value="SLL0298 PROTEIN"/>
    <property type="match status" value="1"/>
</dbReference>